<feature type="region of interest" description="Disordered" evidence="1">
    <location>
        <begin position="192"/>
        <end position="214"/>
    </location>
</feature>
<feature type="compositionally biased region" description="Polar residues" evidence="1">
    <location>
        <begin position="88"/>
        <end position="104"/>
    </location>
</feature>
<feature type="compositionally biased region" description="Basic and acidic residues" evidence="1">
    <location>
        <begin position="192"/>
        <end position="205"/>
    </location>
</feature>
<evidence type="ECO:0000313" key="2">
    <source>
        <dbReference type="Proteomes" id="UP000079169"/>
    </source>
</evidence>
<organism evidence="2 3">
    <name type="scientific">Diaphorina citri</name>
    <name type="common">Asian citrus psyllid</name>
    <dbReference type="NCBI Taxonomy" id="121845"/>
    <lineage>
        <taxon>Eukaryota</taxon>
        <taxon>Metazoa</taxon>
        <taxon>Ecdysozoa</taxon>
        <taxon>Arthropoda</taxon>
        <taxon>Hexapoda</taxon>
        <taxon>Insecta</taxon>
        <taxon>Pterygota</taxon>
        <taxon>Neoptera</taxon>
        <taxon>Paraneoptera</taxon>
        <taxon>Hemiptera</taxon>
        <taxon>Sternorrhyncha</taxon>
        <taxon>Psylloidea</taxon>
        <taxon>Psyllidae</taxon>
        <taxon>Diaphorininae</taxon>
        <taxon>Diaphorina</taxon>
    </lineage>
</organism>
<feature type="region of interest" description="Disordered" evidence="1">
    <location>
        <begin position="63"/>
        <end position="133"/>
    </location>
</feature>
<reference evidence="3" key="1">
    <citation type="submission" date="2025-08" db="UniProtKB">
        <authorList>
            <consortium name="RefSeq"/>
        </authorList>
    </citation>
    <scope>IDENTIFICATION</scope>
</reference>
<evidence type="ECO:0000256" key="1">
    <source>
        <dbReference type="SAM" id="MobiDB-lite"/>
    </source>
</evidence>
<proteinExistence type="predicted"/>
<evidence type="ECO:0000313" key="3">
    <source>
        <dbReference type="RefSeq" id="XP_008476637.1"/>
    </source>
</evidence>
<dbReference type="AlphaFoldDB" id="A0A1S3D8H4"/>
<dbReference type="PaxDb" id="121845-A0A1S3D8H4"/>
<dbReference type="RefSeq" id="XP_008476637.1">
    <property type="nucleotide sequence ID" value="XM_008478415.3"/>
</dbReference>
<sequence>MKPPETRIHVMRIPKKHEVTSPLPDLNLNMVEIVQMNATKEKEENDQEAYKADDVKQVASLVKQSQKGSKSDVIVKVTERRPDDISVEQETPVITVTDPVQASASAKPVSIPEESPQGDDPNAGAAPPSPTTVRPVYEHAIIYTPEKEPGSKSIWEHIETAYGKAKEKTSEIAGKAKVKAGELIDKAREKAKDVLDSDENSKEKGVVVNPADDI</sequence>
<gene>
    <name evidence="3" type="primary">LOC103513571</name>
</gene>
<protein>
    <submittedName>
        <fullName evidence="3">Uncharacterized protein LOC103513571</fullName>
    </submittedName>
</protein>
<name>A0A1S3D8H4_DIACI</name>
<dbReference type="GeneID" id="103513571"/>
<accession>A0A1S3D8H4</accession>
<dbReference type="KEGG" id="dci:103513571"/>
<dbReference type="Proteomes" id="UP000079169">
    <property type="component" value="Unplaced"/>
</dbReference>
<keyword evidence="2" id="KW-1185">Reference proteome</keyword>